<keyword evidence="1" id="KW-1133">Transmembrane helix</keyword>
<proteinExistence type="predicted"/>
<dbReference type="EMBL" id="KN817662">
    <property type="protein sequence ID" value="KJA14888.1"/>
    <property type="molecule type" value="Genomic_DNA"/>
</dbReference>
<keyword evidence="3" id="KW-1185">Reference proteome</keyword>
<evidence type="ECO:0000313" key="3">
    <source>
        <dbReference type="Proteomes" id="UP000054270"/>
    </source>
</evidence>
<gene>
    <name evidence="2" type="ORF">HYPSUDRAFT_72335</name>
</gene>
<organism evidence="2 3">
    <name type="scientific">Hypholoma sublateritium (strain FD-334 SS-4)</name>
    <dbReference type="NCBI Taxonomy" id="945553"/>
    <lineage>
        <taxon>Eukaryota</taxon>
        <taxon>Fungi</taxon>
        <taxon>Dikarya</taxon>
        <taxon>Basidiomycota</taxon>
        <taxon>Agaricomycotina</taxon>
        <taxon>Agaricomycetes</taxon>
        <taxon>Agaricomycetidae</taxon>
        <taxon>Agaricales</taxon>
        <taxon>Agaricineae</taxon>
        <taxon>Strophariaceae</taxon>
        <taxon>Hypholoma</taxon>
    </lineage>
</organism>
<accession>A0A0D2LVK4</accession>
<evidence type="ECO:0000313" key="2">
    <source>
        <dbReference type="EMBL" id="KJA14888.1"/>
    </source>
</evidence>
<feature type="transmembrane region" description="Helical" evidence="1">
    <location>
        <begin position="12"/>
        <end position="32"/>
    </location>
</feature>
<dbReference type="AlphaFoldDB" id="A0A0D2LVK4"/>
<protein>
    <submittedName>
        <fullName evidence="2">Uncharacterized protein</fullName>
    </submittedName>
</protein>
<name>A0A0D2LVK4_HYPSF</name>
<keyword evidence="1" id="KW-0812">Transmembrane</keyword>
<reference evidence="3" key="1">
    <citation type="submission" date="2014-04" db="EMBL/GenBank/DDBJ databases">
        <title>Evolutionary Origins and Diversification of the Mycorrhizal Mutualists.</title>
        <authorList>
            <consortium name="DOE Joint Genome Institute"/>
            <consortium name="Mycorrhizal Genomics Consortium"/>
            <person name="Kohler A."/>
            <person name="Kuo A."/>
            <person name="Nagy L.G."/>
            <person name="Floudas D."/>
            <person name="Copeland A."/>
            <person name="Barry K.W."/>
            <person name="Cichocki N."/>
            <person name="Veneault-Fourrey C."/>
            <person name="LaButti K."/>
            <person name="Lindquist E.A."/>
            <person name="Lipzen A."/>
            <person name="Lundell T."/>
            <person name="Morin E."/>
            <person name="Murat C."/>
            <person name="Riley R."/>
            <person name="Ohm R."/>
            <person name="Sun H."/>
            <person name="Tunlid A."/>
            <person name="Henrissat B."/>
            <person name="Grigoriev I.V."/>
            <person name="Hibbett D.S."/>
            <person name="Martin F."/>
        </authorList>
    </citation>
    <scope>NUCLEOTIDE SEQUENCE [LARGE SCALE GENOMIC DNA]</scope>
    <source>
        <strain evidence="3">FD-334 SS-4</strain>
    </source>
</reference>
<sequence length="59" mass="5919">MASPSSIQPCGSALAIGTTHVVALLNVGALLAPQNARHYTASGGGAWAVCTACHARQCR</sequence>
<keyword evidence="1" id="KW-0472">Membrane</keyword>
<dbReference type="Proteomes" id="UP000054270">
    <property type="component" value="Unassembled WGS sequence"/>
</dbReference>
<evidence type="ECO:0000256" key="1">
    <source>
        <dbReference type="SAM" id="Phobius"/>
    </source>
</evidence>